<dbReference type="InterPro" id="IPR031127">
    <property type="entry name" value="E3_UB_ligase_RBR"/>
</dbReference>
<dbReference type="eggNOG" id="KOG1812">
    <property type="taxonomic scope" value="Eukaryota"/>
</dbReference>
<dbReference type="GO" id="GO:0016567">
    <property type="term" value="P:protein ubiquitination"/>
    <property type="evidence" value="ECO:0007669"/>
    <property type="project" value="UniProtKB-UniPathway"/>
</dbReference>
<comment type="similarity">
    <text evidence="5">Belongs to the RBR family. Ariadne subfamily.</text>
</comment>
<dbReference type="EC" id="2.3.2.31" evidence="6"/>
<proteinExistence type="inferred from homology"/>
<comment type="function">
    <text evidence="3">Might act as an E3 ubiquitin-protein ligase, or as part of E3 complex, which accepts ubiquitin from specific E2 ubiquitin-conjugating enzymes and then transfers it to substrates.</text>
</comment>
<evidence type="ECO:0000256" key="13">
    <source>
        <dbReference type="PROSITE-ProRule" id="PRU00175"/>
    </source>
</evidence>
<dbReference type="CDD" id="cd22584">
    <property type="entry name" value="Rcat_RBR_unk"/>
    <property type="match status" value="1"/>
</dbReference>
<keyword evidence="7" id="KW-0808">Transferase</keyword>
<evidence type="ECO:0000256" key="1">
    <source>
        <dbReference type="ARBA" id="ARBA00001798"/>
    </source>
</evidence>
<feature type="compositionally biased region" description="Polar residues" evidence="14">
    <location>
        <begin position="98"/>
        <end position="107"/>
    </location>
</feature>
<comment type="cofactor">
    <cofactor evidence="2">
        <name>Zn(2+)</name>
        <dbReference type="ChEBI" id="CHEBI:29105"/>
    </cofactor>
</comment>
<keyword evidence="18" id="KW-1185">Reference proteome</keyword>
<dbReference type="HOGENOM" id="CLU_022048_8_2_1"/>
<dbReference type="FunFam" id="3.30.40.10:FF:000230">
    <property type="entry name" value="RBR-type E3 ubiquitin transferase"/>
    <property type="match status" value="1"/>
</dbReference>
<comment type="pathway">
    <text evidence="4">Protein modification; protein ubiquitination.</text>
</comment>
<evidence type="ECO:0000256" key="6">
    <source>
        <dbReference type="ARBA" id="ARBA00012251"/>
    </source>
</evidence>
<evidence type="ECO:0000256" key="5">
    <source>
        <dbReference type="ARBA" id="ARBA00005884"/>
    </source>
</evidence>
<evidence type="ECO:0000313" key="18">
    <source>
        <dbReference type="Proteomes" id="UP000008694"/>
    </source>
</evidence>
<feature type="region of interest" description="Disordered" evidence="14">
    <location>
        <begin position="72"/>
        <end position="109"/>
    </location>
</feature>
<evidence type="ECO:0000256" key="11">
    <source>
        <dbReference type="ARBA" id="ARBA00022786"/>
    </source>
</evidence>
<dbReference type="Gene3D" id="1.20.120.1750">
    <property type="match status" value="1"/>
</dbReference>
<dbReference type="FunFam" id="1.20.120.1750:FF:000019">
    <property type="entry name" value="RBR-type E3 ubiquitin transferase"/>
    <property type="match status" value="1"/>
</dbReference>
<dbReference type="Pfam" id="PF01485">
    <property type="entry name" value="IBR"/>
    <property type="match status" value="2"/>
</dbReference>
<dbReference type="AlphaFoldDB" id="D7MTT1"/>
<dbReference type="UniPathway" id="UPA00143"/>
<evidence type="ECO:0000256" key="2">
    <source>
        <dbReference type="ARBA" id="ARBA00001947"/>
    </source>
</evidence>
<gene>
    <name evidence="17" type="ORF">ARALYDRAFT_685705</name>
</gene>
<dbReference type="Proteomes" id="UP000008694">
    <property type="component" value="Unassembled WGS sequence"/>
</dbReference>
<evidence type="ECO:0000256" key="3">
    <source>
        <dbReference type="ARBA" id="ARBA00003976"/>
    </source>
</evidence>
<evidence type="ECO:0000256" key="9">
    <source>
        <dbReference type="ARBA" id="ARBA00022737"/>
    </source>
</evidence>
<dbReference type="InterPro" id="IPR002867">
    <property type="entry name" value="IBR_dom"/>
</dbReference>
<keyword evidence="11" id="KW-0833">Ubl conjugation pathway</keyword>
<evidence type="ECO:0000256" key="8">
    <source>
        <dbReference type="ARBA" id="ARBA00022723"/>
    </source>
</evidence>
<evidence type="ECO:0000313" key="17">
    <source>
        <dbReference type="EMBL" id="EFH40934.1"/>
    </source>
</evidence>
<keyword evidence="10 13" id="KW-0863">Zinc-finger</keyword>
<evidence type="ECO:0000256" key="4">
    <source>
        <dbReference type="ARBA" id="ARBA00004906"/>
    </source>
</evidence>
<evidence type="ECO:0000256" key="10">
    <source>
        <dbReference type="ARBA" id="ARBA00022771"/>
    </source>
</evidence>
<keyword evidence="8" id="KW-0479">Metal-binding</keyword>
<evidence type="ECO:0000259" key="16">
    <source>
        <dbReference type="PROSITE" id="PS51873"/>
    </source>
</evidence>
<dbReference type="GO" id="GO:0061630">
    <property type="term" value="F:ubiquitin protein ligase activity"/>
    <property type="evidence" value="ECO:0007669"/>
    <property type="project" value="UniProtKB-EC"/>
</dbReference>
<dbReference type="InterPro" id="IPR017907">
    <property type="entry name" value="Znf_RING_CS"/>
</dbReference>
<dbReference type="CDD" id="cd22582">
    <property type="entry name" value="BRcat_RBR_unk"/>
    <property type="match status" value="1"/>
</dbReference>
<dbReference type="EMBL" id="GL348720">
    <property type="protein sequence ID" value="EFH40934.1"/>
    <property type="molecule type" value="Genomic_DNA"/>
</dbReference>
<dbReference type="GO" id="GO:0008270">
    <property type="term" value="F:zinc ion binding"/>
    <property type="evidence" value="ECO:0007669"/>
    <property type="project" value="UniProtKB-KW"/>
</dbReference>
<dbReference type="SMART" id="SM00647">
    <property type="entry name" value="IBR"/>
    <property type="match status" value="2"/>
</dbReference>
<protein>
    <recommendedName>
        <fullName evidence="6">RBR-type E3 ubiquitin transferase</fullName>
        <ecNumber evidence="6">2.3.2.31</ecNumber>
    </recommendedName>
</protein>
<reference evidence="18" key="1">
    <citation type="journal article" date="2011" name="Nat. Genet.">
        <title>The Arabidopsis lyrata genome sequence and the basis of rapid genome size change.</title>
        <authorList>
            <person name="Hu T.T."/>
            <person name="Pattyn P."/>
            <person name="Bakker E.G."/>
            <person name="Cao J."/>
            <person name="Cheng J.-F."/>
            <person name="Clark R.M."/>
            <person name="Fahlgren N."/>
            <person name="Fawcett J.A."/>
            <person name="Grimwood J."/>
            <person name="Gundlach H."/>
            <person name="Haberer G."/>
            <person name="Hollister J.D."/>
            <person name="Ossowski S."/>
            <person name="Ottilar R.P."/>
            <person name="Salamov A.A."/>
            <person name="Schneeberger K."/>
            <person name="Spannagl M."/>
            <person name="Wang X."/>
            <person name="Yang L."/>
            <person name="Nasrallah M.E."/>
            <person name="Bergelson J."/>
            <person name="Carrington J.C."/>
            <person name="Gaut B.S."/>
            <person name="Schmutz J."/>
            <person name="Mayer K.F.X."/>
            <person name="Van de Peer Y."/>
            <person name="Grigoriev I.V."/>
            <person name="Nordborg M."/>
            <person name="Weigel D."/>
            <person name="Guo Y.-L."/>
        </authorList>
    </citation>
    <scope>NUCLEOTIDE SEQUENCE [LARGE SCALE GENOMIC DNA]</scope>
    <source>
        <strain evidence="18">cv. MN47</strain>
    </source>
</reference>
<feature type="domain" description="RING-type" evidence="15">
    <location>
        <begin position="346"/>
        <end position="393"/>
    </location>
</feature>
<dbReference type="PROSITE" id="PS51873">
    <property type="entry name" value="TRIAD"/>
    <property type="match status" value="1"/>
</dbReference>
<dbReference type="Gramene" id="Al_scaffold_0008_2525">
    <property type="protein sequence ID" value="Al_scaffold_0008_2525"/>
    <property type="gene ID" value="Al_scaffold_0008_2525"/>
</dbReference>
<evidence type="ECO:0000256" key="14">
    <source>
        <dbReference type="SAM" id="MobiDB-lite"/>
    </source>
</evidence>
<evidence type="ECO:0000256" key="12">
    <source>
        <dbReference type="ARBA" id="ARBA00022833"/>
    </source>
</evidence>
<dbReference type="Gene3D" id="3.30.40.10">
    <property type="entry name" value="Zinc/RING finger domain, C3HC4 (zinc finger)"/>
    <property type="match status" value="1"/>
</dbReference>
<sequence>MGSDSEYAFRLQMEEALAASLSSQSRTPQRPPSPPIVAWCGIAIVENDRNGSTTAKKSSGYGFDFRRAIGGGNSKGKGKTNESVTGVRTDEPNPNIGLGNSRSTSGHDNMKPLPQVTVRPAQLVGEASCNTFHLVSMFWWLETMLNLLINFQGNQYFLRSPLMKILAKQNQLGKRSVLSVSTISLAERMFSVGKCRHRFCFQCVKQHVEVKLLHGMVPKCPHDGCKSELVIDACGKLLTPKLSKMWQQRLKENAIPVTERVYCPYPRCSALMSKTKISESAKSLLSVYPKSGVRRCVECRGLFCVDCKVPWHANLSCTEYKKLHPNPPADDVKLKSLANNKMWRQCGKCQHMIELSQGCNHITCRCGHEFCYNCGGGWNKKMRTCVNRCPAWNEEYITREDPVRANVAPNNYFDDEDEDSDDDDYDYEDFFHPHFGHAMNAHNPEEPFDPFFDLPDGVILTPEMLSPKSRLQLYMAEADEDCEYFGKYGKYTTVYDSDGYEIEDYTNPFHPDYPHF</sequence>
<accession>D7MTT1</accession>
<dbReference type="PROSITE" id="PS00518">
    <property type="entry name" value="ZF_RING_1"/>
    <property type="match status" value="1"/>
</dbReference>
<comment type="catalytic activity">
    <reaction evidence="1">
        <text>[E2 ubiquitin-conjugating enzyme]-S-ubiquitinyl-L-cysteine + [acceptor protein]-L-lysine = [E2 ubiquitin-conjugating enzyme]-L-cysteine + [acceptor protein]-N(6)-ubiquitinyl-L-lysine.</text>
        <dbReference type="EC" id="2.3.2.31"/>
    </reaction>
</comment>
<dbReference type="SUPFAM" id="SSF57850">
    <property type="entry name" value="RING/U-box"/>
    <property type="match status" value="2"/>
</dbReference>
<keyword evidence="12" id="KW-0862">Zinc</keyword>
<dbReference type="PROSITE" id="PS50089">
    <property type="entry name" value="ZF_RING_2"/>
    <property type="match status" value="1"/>
</dbReference>
<organism evidence="18">
    <name type="scientific">Arabidopsis lyrata subsp. lyrata</name>
    <name type="common">Lyre-leaved rock-cress</name>
    <dbReference type="NCBI Taxonomy" id="81972"/>
    <lineage>
        <taxon>Eukaryota</taxon>
        <taxon>Viridiplantae</taxon>
        <taxon>Streptophyta</taxon>
        <taxon>Embryophyta</taxon>
        <taxon>Tracheophyta</taxon>
        <taxon>Spermatophyta</taxon>
        <taxon>Magnoliopsida</taxon>
        <taxon>eudicotyledons</taxon>
        <taxon>Gunneridae</taxon>
        <taxon>Pentapetalae</taxon>
        <taxon>rosids</taxon>
        <taxon>malvids</taxon>
        <taxon>Brassicales</taxon>
        <taxon>Brassicaceae</taxon>
        <taxon>Camelineae</taxon>
        <taxon>Arabidopsis</taxon>
    </lineage>
</organism>
<evidence type="ECO:0000256" key="7">
    <source>
        <dbReference type="ARBA" id="ARBA00022679"/>
    </source>
</evidence>
<evidence type="ECO:0000259" key="15">
    <source>
        <dbReference type="PROSITE" id="PS50089"/>
    </source>
</evidence>
<keyword evidence="9" id="KW-0677">Repeat</keyword>
<feature type="domain" description="RING-type" evidence="16">
    <location>
        <begin position="171"/>
        <end position="389"/>
    </location>
</feature>
<dbReference type="PANTHER" id="PTHR11685">
    <property type="entry name" value="RBR FAMILY RING FINGER AND IBR DOMAIN-CONTAINING"/>
    <property type="match status" value="1"/>
</dbReference>
<dbReference type="InterPro" id="IPR044066">
    <property type="entry name" value="TRIAD_supradom"/>
</dbReference>
<dbReference type="InterPro" id="IPR001841">
    <property type="entry name" value="Znf_RING"/>
</dbReference>
<dbReference type="InterPro" id="IPR013083">
    <property type="entry name" value="Znf_RING/FYVE/PHD"/>
</dbReference>
<name>D7MTT1_ARALL</name>